<evidence type="ECO:0000313" key="4">
    <source>
        <dbReference type="Proteomes" id="UP001183607"/>
    </source>
</evidence>
<dbReference type="RefSeq" id="WP_311677031.1">
    <property type="nucleotide sequence ID" value="NZ_JAVRER010000015.1"/>
</dbReference>
<evidence type="ECO:0000256" key="1">
    <source>
        <dbReference type="SAM" id="MobiDB-lite"/>
    </source>
</evidence>
<keyword evidence="2" id="KW-0472">Membrane</keyword>
<comment type="caution">
    <text evidence="3">The sequence shown here is derived from an EMBL/GenBank/DDBJ whole genome shotgun (WGS) entry which is preliminary data.</text>
</comment>
<feature type="transmembrane region" description="Helical" evidence="2">
    <location>
        <begin position="317"/>
        <end position="338"/>
    </location>
</feature>
<keyword evidence="2" id="KW-0812">Transmembrane</keyword>
<name>A0ABD5E690_9ACTN</name>
<evidence type="ECO:0008006" key="5">
    <source>
        <dbReference type="Google" id="ProtNLM"/>
    </source>
</evidence>
<keyword evidence="2" id="KW-1133">Transmembrane helix</keyword>
<dbReference type="AlphaFoldDB" id="A0ABD5E690"/>
<organism evidence="3 4">
    <name type="scientific">Streptomyces evansiae</name>
    <dbReference type="NCBI Taxonomy" id="3075535"/>
    <lineage>
        <taxon>Bacteria</taxon>
        <taxon>Bacillati</taxon>
        <taxon>Actinomycetota</taxon>
        <taxon>Actinomycetes</taxon>
        <taxon>Kitasatosporales</taxon>
        <taxon>Streptomycetaceae</taxon>
        <taxon>Streptomyces</taxon>
    </lineage>
</organism>
<dbReference type="Proteomes" id="UP001183607">
    <property type="component" value="Unassembled WGS sequence"/>
</dbReference>
<feature type="transmembrane region" description="Helical" evidence="2">
    <location>
        <begin position="146"/>
        <end position="164"/>
    </location>
</feature>
<evidence type="ECO:0000256" key="2">
    <source>
        <dbReference type="SAM" id="Phobius"/>
    </source>
</evidence>
<feature type="transmembrane region" description="Helical" evidence="2">
    <location>
        <begin position="122"/>
        <end position="140"/>
    </location>
</feature>
<feature type="transmembrane region" description="Helical" evidence="2">
    <location>
        <begin position="344"/>
        <end position="363"/>
    </location>
</feature>
<reference evidence="4" key="1">
    <citation type="submission" date="2023-07" db="EMBL/GenBank/DDBJ databases">
        <title>30 novel species of actinomycetes from the DSMZ collection.</title>
        <authorList>
            <person name="Nouioui I."/>
        </authorList>
    </citation>
    <scope>NUCLEOTIDE SEQUENCE [LARGE SCALE GENOMIC DNA]</scope>
    <source>
        <strain evidence="4">DSM 41982</strain>
    </source>
</reference>
<feature type="region of interest" description="Disordered" evidence="1">
    <location>
        <begin position="1"/>
        <end position="21"/>
    </location>
</feature>
<gene>
    <name evidence="3" type="ORF">RM574_12535</name>
</gene>
<feature type="transmembrane region" description="Helical" evidence="2">
    <location>
        <begin position="94"/>
        <end position="113"/>
    </location>
</feature>
<proteinExistence type="predicted"/>
<protein>
    <recommendedName>
        <fullName evidence="5">Integral membrane protein</fullName>
    </recommendedName>
</protein>
<feature type="transmembrane region" description="Helical" evidence="2">
    <location>
        <begin position="287"/>
        <end position="305"/>
    </location>
</feature>
<dbReference type="EMBL" id="JAVRER010000015">
    <property type="protein sequence ID" value="MDT0416317.1"/>
    <property type="molecule type" value="Genomic_DNA"/>
</dbReference>
<feature type="transmembrane region" description="Helical" evidence="2">
    <location>
        <begin position="176"/>
        <end position="193"/>
    </location>
</feature>
<evidence type="ECO:0000313" key="3">
    <source>
        <dbReference type="EMBL" id="MDT0416317.1"/>
    </source>
</evidence>
<accession>A0ABD5E690</accession>
<feature type="transmembrane region" description="Helical" evidence="2">
    <location>
        <begin position="28"/>
        <end position="48"/>
    </location>
</feature>
<sequence>MSTPTALTPPSGAPTRVPARTHRRPSPLALVSLAYGLAQLAAVVPWLGLGWDESVYVSQTDPHHPAAYFSAPRSRGVTYLTAPLTWLTNEPHAVHLWLALLSTACLYGAFAVWRPLLGAGRSALAAGLFASLWTALLYGPQAMPNLWVALGAVAATGWLLRGAAGTAGGAGARGRAWWGVALAVAGVTLLRFPDGCWLALPLGLACLAHRPLRRLAPMAAVAGGVVAGAVPWVVEAYGRWGGIGERLRVSSDVQGEMGLRWAGGDAWLSVNGPLLCRPCDIEPYQPWLTWWWLLLPVLGLVCAVRGRHGAGRAARGVTVWLPLAGALALSLPYLLTLGYSAPRFFLPAYALLALPLATTALDAARGRRPYVVALCAVLALYGVSQTTGLWRNLMGARHTTHRYETVAAHLHRAGVRPPCLITGAQTPPVSYAAGCASGNVAGNNKNLTRAALRALTTRIPVAALTAAHAAPPAYARTWHPLPLPGTGLRAWVAGRG</sequence>
<feature type="transmembrane region" description="Helical" evidence="2">
    <location>
        <begin position="370"/>
        <end position="390"/>
    </location>
</feature>